<evidence type="ECO:0000313" key="1">
    <source>
        <dbReference type="EMBL" id="GAA0272694.1"/>
    </source>
</evidence>
<dbReference type="EMBL" id="BAAAGX010000032">
    <property type="protein sequence ID" value="GAA0272694.1"/>
    <property type="molecule type" value="Genomic_DNA"/>
</dbReference>
<evidence type="ECO:0000313" key="2">
    <source>
        <dbReference type="Proteomes" id="UP001500967"/>
    </source>
</evidence>
<reference evidence="2" key="1">
    <citation type="journal article" date="2019" name="Int. J. Syst. Evol. Microbiol.">
        <title>The Global Catalogue of Microorganisms (GCM) 10K type strain sequencing project: providing services to taxonomists for standard genome sequencing and annotation.</title>
        <authorList>
            <consortium name="The Broad Institute Genomics Platform"/>
            <consortium name="The Broad Institute Genome Sequencing Center for Infectious Disease"/>
            <person name="Wu L."/>
            <person name="Ma J."/>
        </authorList>
    </citation>
    <scope>NUCLEOTIDE SEQUENCE [LARGE SCALE GENOMIC DNA]</scope>
    <source>
        <strain evidence="2">JCM 10425</strain>
    </source>
</reference>
<dbReference type="InterPro" id="IPR003448">
    <property type="entry name" value="Mopterin_biosynth_MoaE"/>
</dbReference>
<proteinExistence type="predicted"/>
<dbReference type="InterPro" id="IPR036563">
    <property type="entry name" value="MoaE_sf"/>
</dbReference>
<keyword evidence="2" id="KW-1185">Reference proteome</keyword>
<dbReference type="Pfam" id="PF02391">
    <property type="entry name" value="MoaE"/>
    <property type="match status" value="1"/>
</dbReference>
<name>A0ABP3ERU6_9ACTN</name>
<gene>
    <name evidence="1" type="ORF">GCM10009539_70140</name>
</gene>
<dbReference type="SUPFAM" id="SSF54690">
    <property type="entry name" value="Molybdopterin synthase subunit MoaE"/>
    <property type="match status" value="1"/>
</dbReference>
<organism evidence="1 2">
    <name type="scientific">Cryptosporangium japonicum</name>
    <dbReference type="NCBI Taxonomy" id="80872"/>
    <lineage>
        <taxon>Bacteria</taxon>
        <taxon>Bacillati</taxon>
        <taxon>Actinomycetota</taxon>
        <taxon>Actinomycetes</taxon>
        <taxon>Cryptosporangiales</taxon>
        <taxon>Cryptosporangiaceae</taxon>
        <taxon>Cryptosporangium</taxon>
    </lineage>
</organism>
<accession>A0ABP3ERU6</accession>
<dbReference type="Gene3D" id="3.90.1170.40">
    <property type="entry name" value="Molybdopterin biosynthesis MoaE subunit"/>
    <property type="match status" value="1"/>
</dbReference>
<dbReference type="Proteomes" id="UP001500967">
    <property type="component" value="Unassembled WGS sequence"/>
</dbReference>
<protein>
    <submittedName>
        <fullName evidence="1">Molybdenum cofactor biosynthesis protein MoaE</fullName>
    </submittedName>
</protein>
<dbReference type="PANTHER" id="PTHR23404">
    <property type="entry name" value="MOLYBDOPTERIN SYNTHASE RELATED"/>
    <property type="match status" value="1"/>
</dbReference>
<comment type="caution">
    <text evidence="1">The sequence shown here is derived from an EMBL/GenBank/DDBJ whole genome shotgun (WGS) entry which is preliminary data.</text>
</comment>
<sequence>MSSETMPETIREAGHRVVVAQVTESPISVAEHEQAVADLAAGAVVGFAGVVRDHDHGRTVTELEYTGHPSAGEVLEKIAAEFAERDGVEAIAVSHRIGPLRLGDTALACAVSTAHRAEAFALCAELVDAVKARIPIWKRQVFEDGTDEWVACP</sequence>
<dbReference type="CDD" id="cd00756">
    <property type="entry name" value="MoaE"/>
    <property type="match status" value="1"/>
</dbReference>